<evidence type="ECO:0000259" key="4">
    <source>
        <dbReference type="PROSITE" id="PS50949"/>
    </source>
</evidence>
<evidence type="ECO:0000313" key="5">
    <source>
        <dbReference type="EMBL" id="MFC5406420.1"/>
    </source>
</evidence>
<dbReference type="PROSITE" id="PS50949">
    <property type="entry name" value="HTH_GNTR"/>
    <property type="match status" value="1"/>
</dbReference>
<dbReference type="PANTHER" id="PTHR43537">
    <property type="entry name" value="TRANSCRIPTIONAL REGULATOR, GNTR FAMILY"/>
    <property type="match status" value="1"/>
</dbReference>
<reference evidence="6" key="1">
    <citation type="journal article" date="2019" name="Int. J. Syst. Evol. Microbiol.">
        <title>The Global Catalogue of Microorganisms (GCM) 10K type strain sequencing project: providing services to taxonomists for standard genome sequencing and annotation.</title>
        <authorList>
            <consortium name="The Broad Institute Genomics Platform"/>
            <consortium name="The Broad Institute Genome Sequencing Center for Infectious Disease"/>
            <person name="Wu L."/>
            <person name="Ma J."/>
        </authorList>
    </citation>
    <scope>NUCLEOTIDE SEQUENCE [LARGE SCALE GENOMIC DNA]</scope>
    <source>
        <strain evidence="6">CGMCC 1.18575</strain>
    </source>
</reference>
<dbReference type="SUPFAM" id="SSF48008">
    <property type="entry name" value="GntR ligand-binding domain-like"/>
    <property type="match status" value="1"/>
</dbReference>
<keyword evidence="3" id="KW-0804">Transcription</keyword>
<keyword evidence="6" id="KW-1185">Reference proteome</keyword>
<dbReference type="Gene3D" id="1.20.120.530">
    <property type="entry name" value="GntR ligand-binding domain-like"/>
    <property type="match status" value="1"/>
</dbReference>
<dbReference type="PRINTS" id="PR00035">
    <property type="entry name" value="HTHGNTR"/>
</dbReference>
<evidence type="ECO:0000313" key="6">
    <source>
        <dbReference type="Proteomes" id="UP001596113"/>
    </source>
</evidence>
<dbReference type="InterPro" id="IPR011711">
    <property type="entry name" value="GntR_C"/>
</dbReference>
<dbReference type="InterPro" id="IPR000524">
    <property type="entry name" value="Tscrpt_reg_HTH_GntR"/>
</dbReference>
<evidence type="ECO:0000256" key="2">
    <source>
        <dbReference type="ARBA" id="ARBA00023125"/>
    </source>
</evidence>
<dbReference type="SUPFAM" id="SSF46785">
    <property type="entry name" value="Winged helix' DNA-binding domain"/>
    <property type="match status" value="1"/>
</dbReference>
<name>A0ABW0HYT9_9BACL</name>
<dbReference type="CDD" id="cd07377">
    <property type="entry name" value="WHTH_GntR"/>
    <property type="match status" value="1"/>
</dbReference>
<dbReference type="Pfam" id="PF00392">
    <property type="entry name" value="GntR"/>
    <property type="match status" value="1"/>
</dbReference>
<sequence>MEMTRLTKRNHYEEIKDQLAQMIMDGKLKVGDKLPSTREMSESFGVGRSTTREALSALKAMGLIEIRQGGGCRVIRHTPIELEVAMPELHSLRMNRETLLELLEARLSLEVSNASVAALKRTDEDVAELAAIVKEMESAIGQDIEGERTDIIFHQAVAKATRNSILAMLFESIANQLEQAIRDVRRVELYANKPVAERLFREHSAIYEAIRERDAERAAYAMREHLQHVEYILMKYI</sequence>
<protein>
    <submittedName>
        <fullName evidence="5">FadR/GntR family transcriptional regulator</fullName>
    </submittedName>
</protein>
<dbReference type="PANTHER" id="PTHR43537:SF5">
    <property type="entry name" value="UXU OPERON TRANSCRIPTIONAL REGULATOR"/>
    <property type="match status" value="1"/>
</dbReference>
<dbReference type="InterPro" id="IPR036390">
    <property type="entry name" value="WH_DNA-bd_sf"/>
</dbReference>
<gene>
    <name evidence="5" type="ORF">ACFPOF_27125</name>
</gene>
<dbReference type="Gene3D" id="1.10.10.10">
    <property type="entry name" value="Winged helix-like DNA-binding domain superfamily/Winged helix DNA-binding domain"/>
    <property type="match status" value="1"/>
</dbReference>
<keyword evidence="2" id="KW-0238">DNA-binding</keyword>
<proteinExistence type="predicted"/>
<evidence type="ECO:0000256" key="1">
    <source>
        <dbReference type="ARBA" id="ARBA00023015"/>
    </source>
</evidence>
<dbReference type="RefSeq" id="WP_378138495.1">
    <property type="nucleotide sequence ID" value="NZ_JBHSMI010000052.1"/>
</dbReference>
<dbReference type="Pfam" id="PF07729">
    <property type="entry name" value="FCD"/>
    <property type="match status" value="1"/>
</dbReference>
<dbReference type="InterPro" id="IPR036388">
    <property type="entry name" value="WH-like_DNA-bd_sf"/>
</dbReference>
<dbReference type="EMBL" id="JBHSMI010000052">
    <property type="protein sequence ID" value="MFC5406420.1"/>
    <property type="molecule type" value="Genomic_DNA"/>
</dbReference>
<keyword evidence="1" id="KW-0805">Transcription regulation</keyword>
<dbReference type="SMART" id="SM00895">
    <property type="entry name" value="FCD"/>
    <property type="match status" value="1"/>
</dbReference>
<dbReference type="InterPro" id="IPR008920">
    <property type="entry name" value="TF_FadR/GntR_C"/>
</dbReference>
<evidence type="ECO:0000256" key="3">
    <source>
        <dbReference type="ARBA" id="ARBA00023163"/>
    </source>
</evidence>
<comment type="caution">
    <text evidence="5">The sequence shown here is derived from an EMBL/GenBank/DDBJ whole genome shotgun (WGS) entry which is preliminary data.</text>
</comment>
<dbReference type="Proteomes" id="UP001596113">
    <property type="component" value="Unassembled WGS sequence"/>
</dbReference>
<feature type="domain" description="HTH gntR-type" evidence="4">
    <location>
        <begin position="9"/>
        <end position="77"/>
    </location>
</feature>
<dbReference type="SMART" id="SM00345">
    <property type="entry name" value="HTH_GNTR"/>
    <property type="match status" value="1"/>
</dbReference>
<accession>A0ABW0HYT9</accession>
<organism evidence="5 6">
    <name type="scientific">Cohnella soli</name>
    <dbReference type="NCBI Taxonomy" id="425005"/>
    <lineage>
        <taxon>Bacteria</taxon>
        <taxon>Bacillati</taxon>
        <taxon>Bacillota</taxon>
        <taxon>Bacilli</taxon>
        <taxon>Bacillales</taxon>
        <taxon>Paenibacillaceae</taxon>
        <taxon>Cohnella</taxon>
    </lineage>
</organism>